<proteinExistence type="predicted"/>
<name>A0A1D9M9W9_9RHOB</name>
<keyword evidence="2" id="KW-1185">Reference proteome</keyword>
<organism evidence="1 2">
    <name type="scientific">Rhodobacter xanthinilyticus</name>
    <dbReference type="NCBI Taxonomy" id="1850250"/>
    <lineage>
        <taxon>Bacteria</taxon>
        <taxon>Pseudomonadati</taxon>
        <taxon>Pseudomonadota</taxon>
        <taxon>Alphaproteobacteria</taxon>
        <taxon>Rhodobacterales</taxon>
        <taxon>Rhodobacter group</taxon>
        <taxon>Rhodobacter</taxon>
    </lineage>
</organism>
<dbReference type="InterPro" id="IPR049519">
    <property type="entry name" value="SmaI"/>
</dbReference>
<dbReference type="Pfam" id="PF17411">
    <property type="entry name" value="SmaI"/>
    <property type="match status" value="1"/>
</dbReference>
<dbReference type="EMBL" id="CP017781">
    <property type="protein sequence ID" value="AOZ68590.1"/>
    <property type="molecule type" value="Genomic_DNA"/>
</dbReference>
<protein>
    <submittedName>
        <fullName evidence="1">Uncharacterized protein</fullName>
    </submittedName>
</protein>
<evidence type="ECO:0000313" key="1">
    <source>
        <dbReference type="EMBL" id="AOZ68590.1"/>
    </source>
</evidence>
<gene>
    <name evidence="1" type="ORF">LPB142_04045</name>
</gene>
<evidence type="ECO:0000313" key="2">
    <source>
        <dbReference type="Proteomes" id="UP000176562"/>
    </source>
</evidence>
<accession>A0A1D9M9W9</accession>
<sequence>MFAREFQASLLINHYFLGAPLSTSSFDAAFIRAARAAGHAVSPAPDGYRFWDVEIGGQKISLKSTAAANLRVGTLHISKLCEAAWIQDMRGAAQREDATKRLFSDYTSAVDSIIQLRLFKDRAFYELVEIPSALLAQVADVPRAEFAPDGPSIGIPVGKNPPDFTLKLDRSDAKVTLANINKSVCRVLATWQLDPTFGNAATVPPLAT</sequence>
<dbReference type="AlphaFoldDB" id="A0A1D9M9W9"/>
<dbReference type="REBASE" id="166457">
    <property type="entry name" value="Rsp0142ORF4040P"/>
</dbReference>
<dbReference type="GO" id="GO:0009036">
    <property type="term" value="F:type II site-specific deoxyribonuclease activity"/>
    <property type="evidence" value="ECO:0007669"/>
    <property type="project" value="InterPro"/>
</dbReference>
<dbReference type="KEGG" id="rhp:LPB142_04045"/>
<reference evidence="1 2" key="1">
    <citation type="submission" date="2016-10" db="EMBL/GenBank/DDBJ databases">
        <title>Rhodobacter sp. LPB0142, isolated from sea water.</title>
        <authorList>
            <person name="Kim E."/>
            <person name="Yi H."/>
        </authorList>
    </citation>
    <scope>NUCLEOTIDE SEQUENCE [LARGE SCALE GENOMIC DNA]</scope>
    <source>
        <strain evidence="1 2">LPB0142</strain>
    </source>
</reference>
<dbReference type="Proteomes" id="UP000176562">
    <property type="component" value="Chromosome"/>
</dbReference>